<feature type="region of interest" description="Disordered" evidence="1">
    <location>
        <begin position="1"/>
        <end position="67"/>
    </location>
</feature>
<feature type="region of interest" description="Disordered" evidence="1">
    <location>
        <begin position="93"/>
        <end position="133"/>
    </location>
</feature>
<feature type="compositionally biased region" description="Low complexity" evidence="1">
    <location>
        <begin position="46"/>
        <end position="61"/>
    </location>
</feature>
<sequence length="168" mass="18001">MINAQRHGSPYRTAARSDRSWVPPPCGGFRQLHEPPPKARPRETRAGLAAATTAAAASPGRAGSGVRGSTARLFTVSSARERSRSFLHRAVSLRSASERSGLKASGRSPLPRNKGPGEGEDLHKRSQLENPWMQHSAASFGNSYLPAVIKHLQAEASSDPLPLPLPWA</sequence>
<feature type="compositionally biased region" description="Basic and acidic residues" evidence="1">
    <location>
        <begin position="115"/>
        <end position="127"/>
    </location>
</feature>
<feature type="compositionally biased region" description="Basic and acidic residues" evidence="1">
    <location>
        <begin position="31"/>
        <end position="45"/>
    </location>
</feature>
<organism evidence="2 3">
    <name type="scientific">Aldrovandia affinis</name>
    <dbReference type="NCBI Taxonomy" id="143900"/>
    <lineage>
        <taxon>Eukaryota</taxon>
        <taxon>Metazoa</taxon>
        <taxon>Chordata</taxon>
        <taxon>Craniata</taxon>
        <taxon>Vertebrata</taxon>
        <taxon>Euteleostomi</taxon>
        <taxon>Actinopterygii</taxon>
        <taxon>Neopterygii</taxon>
        <taxon>Teleostei</taxon>
        <taxon>Notacanthiformes</taxon>
        <taxon>Halosauridae</taxon>
        <taxon>Aldrovandia</taxon>
    </lineage>
</organism>
<dbReference type="EMBL" id="JAINUG010000161">
    <property type="protein sequence ID" value="KAJ8391159.1"/>
    <property type="molecule type" value="Genomic_DNA"/>
</dbReference>
<gene>
    <name evidence="2" type="ORF">AAFF_G00095880</name>
</gene>
<protein>
    <submittedName>
        <fullName evidence="2">Uncharacterized protein</fullName>
    </submittedName>
</protein>
<accession>A0AAD7RVN5</accession>
<evidence type="ECO:0000313" key="3">
    <source>
        <dbReference type="Proteomes" id="UP001221898"/>
    </source>
</evidence>
<proteinExistence type="predicted"/>
<dbReference type="Proteomes" id="UP001221898">
    <property type="component" value="Unassembled WGS sequence"/>
</dbReference>
<name>A0AAD7RVN5_9TELE</name>
<reference evidence="2" key="1">
    <citation type="journal article" date="2023" name="Science">
        <title>Genome structures resolve the early diversification of teleost fishes.</title>
        <authorList>
            <person name="Parey E."/>
            <person name="Louis A."/>
            <person name="Montfort J."/>
            <person name="Bouchez O."/>
            <person name="Roques C."/>
            <person name="Iampietro C."/>
            <person name="Lluch J."/>
            <person name="Castinel A."/>
            <person name="Donnadieu C."/>
            <person name="Desvignes T."/>
            <person name="Floi Bucao C."/>
            <person name="Jouanno E."/>
            <person name="Wen M."/>
            <person name="Mejri S."/>
            <person name="Dirks R."/>
            <person name="Jansen H."/>
            <person name="Henkel C."/>
            <person name="Chen W.J."/>
            <person name="Zahm M."/>
            <person name="Cabau C."/>
            <person name="Klopp C."/>
            <person name="Thompson A.W."/>
            <person name="Robinson-Rechavi M."/>
            <person name="Braasch I."/>
            <person name="Lecointre G."/>
            <person name="Bobe J."/>
            <person name="Postlethwait J.H."/>
            <person name="Berthelot C."/>
            <person name="Roest Crollius H."/>
            <person name="Guiguen Y."/>
        </authorList>
    </citation>
    <scope>NUCLEOTIDE SEQUENCE</scope>
    <source>
        <strain evidence="2">NC1722</strain>
    </source>
</reference>
<comment type="caution">
    <text evidence="2">The sequence shown here is derived from an EMBL/GenBank/DDBJ whole genome shotgun (WGS) entry which is preliminary data.</text>
</comment>
<evidence type="ECO:0000313" key="2">
    <source>
        <dbReference type="EMBL" id="KAJ8391159.1"/>
    </source>
</evidence>
<keyword evidence="3" id="KW-1185">Reference proteome</keyword>
<dbReference type="AlphaFoldDB" id="A0AAD7RVN5"/>
<evidence type="ECO:0000256" key="1">
    <source>
        <dbReference type="SAM" id="MobiDB-lite"/>
    </source>
</evidence>